<comment type="catalytic activity">
    <reaction evidence="11">
        <text>(1S,2R)-1-C-(indol-3-yl)glycerol 3-phosphate + L-serine = D-glyceraldehyde 3-phosphate + L-tryptophan + H2O</text>
        <dbReference type="Rhea" id="RHEA:10532"/>
        <dbReference type="ChEBI" id="CHEBI:15377"/>
        <dbReference type="ChEBI" id="CHEBI:33384"/>
        <dbReference type="ChEBI" id="CHEBI:57912"/>
        <dbReference type="ChEBI" id="CHEBI:58866"/>
        <dbReference type="ChEBI" id="CHEBI:59776"/>
        <dbReference type="EC" id="4.2.1.20"/>
    </reaction>
</comment>
<protein>
    <recommendedName>
        <fullName evidence="5">tryptophan synthase</fullName>
        <ecNumber evidence="5">4.2.1.20</ecNumber>
    </recommendedName>
</protein>
<dbReference type="GO" id="GO:0005737">
    <property type="term" value="C:cytoplasm"/>
    <property type="evidence" value="ECO:0007669"/>
    <property type="project" value="TreeGrafter"/>
</dbReference>
<comment type="subunit">
    <text evidence="4">Tetramer of two alpha and two beta chains.</text>
</comment>
<name>A0A3B0BZ99_9ACTN</name>
<proteinExistence type="inferred from homology"/>
<dbReference type="OrthoDB" id="9766131at2"/>
<comment type="pathway">
    <text evidence="2">Amino-acid biosynthesis; L-tryptophan biosynthesis; L-tryptophan from chorismate: step 5/5.</text>
</comment>
<dbReference type="AlphaFoldDB" id="A0A3B0BZ99"/>
<keyword evidence="9" id="KW-0057">Aromatic amino acid biosynthesis</keyword>
<evidence type="ECO:0000256" key="11">
    <source>
        <dbReference type="ARBA" id="ARBA00049047"/>
    </source>
</evidence>
<gene>
    <name evidence="14" type="ORF">D7231_01980</name>
</gene>
<evidence type="ECO:0000313" key="14">
    <source>
        <dbReference type="EMBL" id="RKN77514.1"/>
    </source>
</evidence>
<evidence type="ECO:0000256" key="5">
    <source>
        <dbReference type="ARBA" id="ARBA00012043"/>
    </source>
</evidence>
<dbReference type="GO" id="GO:0004834">
    <property type="term" value="F:tryptophan synthase activity"/>
    <property type="evidence" value="ECO:0007669"/>
    <property type="project" value="UniProtKB-EC"/>
</dbReference>
<keyword evidence="15" id="KW-1185">Reference proteome</keyword>
<sequence>MSRTEPPTRWRSVLPHLDEQPPPDLTPPTAGGGSVQVNLPMQLVRQSVQQKEYWDIPAEVVDAYRAFRPTPLWRARGFERAVGARVPVYVKYEGGNISGSHKLNTALAQAYYYARAGVRELVSGTGAGQWGTALAAACAMFGMKCTIFMVGNSLRRKPYRGTLMRTLGATVHASPSTLTDVARRSEAGVNSLSLAIGEAVEYAARTEGAAFCIGSGETYSILHQSVIGLEAADQLAGLDAEIDAVVGCVGAGSNFGGIALPFFSAAATVGTRPPLLVAAESSTTPKLTRGTYAYDHTDATGTGPMEAMYTIGSAYPIPDSHSAGLRFHGAAKVLSAMRHRDQIEATAVGQVEALEAGRLFTRGEMVLPAPESGHALAAAARLAGSGAEGNNGPLRAEKGVVVCVSGHGYLDLGAYQQLLDGELSDEAPDAQALRLAMGDLQRVDRLAEAGSGHER</sequence>
<accession>A0A3B0BZ99</accession>
<dbReference type="Proteomes" id="UP000270343">
    <property type="component" value="Unassembled WGS sequence"/>
</dbReference>
<evidence type="ECO:0000256" key="4">
    <source>
        <dbReference type="ARBA" id="ARBA00011270"/>
    </source>
</evidence>
<dbReference type="EMBL" id="RBAM01000001">
    <property type="protein sequence ID" value="RKN77514.1"/>
    <property type="molecule type" value="Genomic_DNA"/>
</dbReference>
<dbReference type="InterPro" id="IPR036052">
    <property type="entry name" value="TrpB-like_PALP_sf"/>
</dbReference>
<dbReference type="PIRSF" id="PIRSF001413">
    <property type="entry name" value="Trp_syn_beta"/>
    <property type="match status" value="1"/>
</dbReference>
<dbReference type="InterPro" id="IPR023026">
    <property type="entry name" value="Trp_synth_beta/beta-like"/>
</dbReference>
<evidence type="ECO:0000256" key="12">
    <source>
        <dbReference type="SAM" id="MobiDB-lite"/>
    </source>
</evidence>
<evidence type="ECO:0000256" key="10">
    <source>
        <dbReference type="ARBA" id="ARBA00023239"/>
    </source>
</evidence>
<feature type="domain" description="Tryptophan synthase beta chain-like PALP" evidence="13">
    <location>
        <begin position="66"/>
        <end position="389"/>
    </location>
</feature>
<feature type="region of interest" description="Disordered" evidence="12">
    <location>
        <begin position="1"/>
        <end position="34"/>
    </location>
</feature>
<evidence type="ECO:0000256" key="6">
    <source>
        <dbReference type="ARBA" id="ARBA00022605"/>
    </source>
</evidence>
<dbReference type="RefSeq" id="WP_120753128.1">
    <property type="nucleotide sequence ID" value="NZ_JBIBGF010000001.1"/>
</dbReference>
<evidence type="ECO:0000259" key="13">
    <source>
        <dbReference type="Pfam" id="PF00291"/>
    </source>
</evidence>
<dbReference type="SUPFAM" id="SSF53686">
    <property type="entry name" value="Tryptophan synthase beta subunit-like PLP-dependent enzymes"/>
    <property type="match status" value="1"/>
</dbReference>
<evidence type="ECO:0000256" key="3">
    <source>
        <dbReference type="ARBA" id="ARBA00009982"/>
    </source>
</evidence>
<keyword evidence="6" id="KW-0028">Amino-acid biosynthesis</keyword>
<keyword evidence="8" id="KW-0663">Pyridoxal phosphate</keyword>
<dbReference type="PANTHER" id="PTHR48077:SF6">
    <property type="entry name" value="TRYPTOPHAN SYNTHASE"/>
    <property type="match status" value="1"/>
</dbReference>
<dbReference type="InterPro" id="IPR001926">
    <property type="entry name" value="TrpB-like_PALP"/>
</dbReference>
<evidence type="ECO:0000313" key="15">
    <source>
        <dbReference type="Proteomes" id="UP000270343"/>
    </source>
</evidence>
<keyword evidence="7" id="KW-0822">Tryptophan biosynthesis</keyword>
<dbReference type="EC" id="4.2.1.20" evidence="5"/>
<evidence type="ECO:0000256" key="8">
    <source>
        <dbReference type="ARBA" id="ARBA00022898"/>
    </source>
</evidence>
<dbReference type="PANTHER" id="PTHR48077">
    <property type="entry name" value="TRYPTOPHAN SYNTHASE-RELATED"/>
    <property type="match status" value="1"/>
</dbReference>
<comment type="cofactor">
    <cofactor evidence="1">
        <name>pyridoxal 5'-phosphate</name>
        <dbReference type="ChEBI" id="CHEBI:597326"/>
    </cofactor>
</comment>
<reference evidence="14 15" key="1">
    <citation type="journal article" date="2015" name="Antonie Van Leeuwenhoek">
        <title>Streptomyces klenkii sp. nov., isolated from deep marine sediment.</title>
        <authorList>
            <person name="Veyisoglu A."/>
            <person name="Sahin N."/>
        </authorList>
    </citation>
    <scope>NUCLEOTIDE SEQUENCE [LARGE SCALE GENOMIC DNA]</scope>
    <source>
        <strain evidence="14 15">KCTC 29202</strain>
    </source>
</reference>
<dbReference type="Gene3D" id="3.40.50.1100">
    <property type="match status" value="2"/>
</dbReference>
<dbReference type="GO" id="GO:0052684">
    <property type="term" value="F:L-serine hydro-lyase (adding indole, L-tryptophan-forming) activity"/>
    <property type="evidence" value="ECO:0007669"/>
    <property type="project" value="TreeGrafter"/>
</dbReference>
<organism evidence="14 15">
    <name type="scientific">Streptomyces klenkii</name>
    <dbReference type="NCBI Taxonomy" id="1420899"/>
    <lineage>
        <taxon>Bacteria</taxon>
        <taxon>Bacillati</taxon>
        <taxon>Actinomycetota</taxon>
        <taxon>Actinomycetes</taxon>
        <taxon>Kitasatosporales</taxon>
        <taxon>Streptomycetaceae</taxon>
        <taxon>Streptomyces</taxon>
    </lineage>
</organism>
<dbReference type="Pfam" id="PF00291">
    <property type="entry name" value="PALP"/>
    <property type="match status" value="1"/>
</dbReference>
<evidence type="ECO:0000256" key="1">
    <source>
        <dbReference type="ARBA" id="ARBA00001933"/>
    </source>
</evidence>
<evidence type="ECO:0000256" key="9">
    <source>
        <dbReference type="ARBA" id="ARBA00023141"/>
    </source>
</evidence>
<comment type="caution">
    <text evidence="14">The sequence shown here is derived from an EMBL/GenBank/DDBJ whole genome shotgun (WGS) entry which is preliminary data.</text>
</comment>
<comment type="similarity">
    <text evidence="3">Belongs to the TrpB family.</text>
</comment>
<keyword evidence="10" id="KW-0456">Lyase</keyword>
<dbReference type="NCBIfam" id="NF009057">
    <property type="entry name" value="PRK12391.1"/>
    <property type="match status" value="1"/>
</dbReference>
<evidence type="ECO:0000256" key="7">
    <source>
        <dbReference type="ARBA" id="ARBA00022822"/>
    </source>
</evidence>
<evidence type="ECO:0000256" key="2">
    <source>
        <dbReference type="ARBA" id="ARBA00004733"/>
    </source>
</evidence>